<dbReference type="Gene3D" id="3.30.565.10">
    <property type="entry name" value="Histidine kinase-like ATPase, C-terminal domain"/>
    <property type="match status" value="1"/>
</dbReference>
<dbReference type="InterPro" id="IPR003594">
    <property type="entry name" value="HATPase_dom"/>
</dbReference>
<keyword evidence="5" id="KW-0808">Transferase</keyword>
<dbReference type="Pfam" id="PF02518">
    <property type="entry name" value="HATPase_c"/>
    <property type="match status" value="1"/>
</dbReference>
<accession>A0A918BPU2</accession>
<evidence type="ECO:0000256" key="10">
    <source>
        <dbReference type="ARBA" id="ARBA00023012"/>
    </source>
</evidence>
<evidence type="ECO:0000259" key="11">
    <source>
        <dbReference type="SMART" id="SM00065"/>
    </source>
</evidence>
<protein>
    <submittedName>
        <fullName evidence="13">Histidine kinase</fullName>
    </submittedName>
</protein>
<dbReference type="GO" id="GO:0019825">
    <property type="term" value="F:oxygen binding"/>
    <property type="evidence" value="ECO:0007669"/>
    <property type="project" value="UniProtKB-ARBA"/>
</dbReference>
<dbReference type="PANTHER" id="PTHR24421:SF56">
    <property type="entry name" value="OXYGEN SENSOR HISTIDINE KINASE RESPONSE REGULATOR DOST"/>
    <property type="match status" value="1"/>
</dbReference>
<evidence type="ECO:0000256" key="5">
    <source>
        <dbReference type="ARBA" id="ARBA00022679"/>
    </source>
</evidence>
<dbReference type="InterPro" id="IPR036890">
    <property type="entry name" value="HATPase_C_sf"/>
</dbReference>
<keyword evidence="14" id="KW-1185">Reference proteome</keyword>
<keyword evidence="3" id="KW-0963">Cytoplasm</keyword>
<keyword evidence="6" id="KW-0479">Metal-binding</keyword>
<evidence type="ECO:0000256" key="3">
    <source>
        <dbReference type="ARBA" id="ARBA00022490"/>
    </source>
</evidence>
<dbReference type="Proteomes" id="UP000620156">
    <property type="component" value="Unassembled WGS sequence"/>
</dbReference>
<dbReference type="GO" id="GO:0005524">
    <property type="term" value="F:ATP binding"/>
    <property type="evidence" value="ECO:0007669"/>
    <property type="project" value="UniProtKB-ARBA"/>
</dbReference>
<feature type="domain" description="GAF" evidence="11">
    <location>
        <begin position="223"/>
        <end position="370"/>
    </location>
</feature>
<evidence type="ECO:0000313" key="13">
    <source>
        <dbReference type="EMBL" id="GGQ82250.1"/>
    </source>
</evidence>
<keyword evidence="7 13" id="KW-0418">Kinase</keyword>
<dbReference type="GO" id="GO:0019826">
    <property type="term" value="F:oxygen sensor activity"/>
    <property type="evidence" value="ECO:0007669"/>
    <property type="project" value="UniProtKB-ARBA"/>
</dbReference>
<dbReference type="EMBL" id="BMQK01000019">
    <property type="protein sequence ID" value="GGQ82250.1"/>
    <property type="molecule type" value="Genomic_DNA"/>
</dbReference>
<reference evidence="13" key="1">
    <citation type="journal article" date="2014" name="Int. J. Syst. Evol. Microbiol.">
        <title>Complete genome sequence of Corynebacterium casei LMG S-19264T (=DSM 44701T), isolated from a smear-ripened cheese.</title>
        <authorList>
            <consortium name="US DOE Joint Genome Institute (JGI-PGF)"/>
            <person name="Walter F."/>
            <person name="Albersmeier A."/>
            <person name="Kalinowski J."/>
            <person name="Ruckert C."/>
        </authorList>
    </citation>
    <scope>NUCLEOTIDE SEQUENCE</scope>
    <source>
        <strain evidence="13">JCM 3131</strain>
    </source>
</reference>
<evidence type="ECO:0000256" key="6">
    <source>
        <dbReference type="ARBA" id="ARBA00022723"/>
    </source>
</evidence>
<dbReference type="InterPro" id="IPR011712">
    <property type="entry name" value="Sig_transdc_His_kin_sub3_dim/P"/>
</dbReference>
<dbReference type="FunFam" id="3.30.450.40:FF:000052">
    <property type="entry name" value="Oxygen sensor histidine kinase response regulator DevS/DosS"/>
    <property type="match status" value="1"/>
</dbReference>
<dbReference type="Gene3D" id="3.30.450.40">
    <property type="match status" value="2"/>
</dbReference>
<dbReference type="GO" id="GO:0000287">
    <property type="term" value="F:magnesium ion binding"/>
    <property type="evidence" value="ECO:0007669"/>
    <property type="project" value="UniProtKB-ARBA"/>
</dbReference>
<keyword evidence="4" id="KW-0597">Phosphoprotein</keyword>
<comment type="cofactor">
    <cofactor evidence="2">
        <name>heme</name>
        <dbReference type="ChEBI" id="CHEBI:30413"/>
    </cofactor>
</comment>
<feature type="domain" description="GAF" evidence="11">
    <location>
        <begin position="55"/>
        <end position="202"/>
    </location>
</feature>
<evidence type="ECO:0000256" key="4">
    <source>
        <dbReference type="ARBA" id="ARBA00022553"/>
    </source>
</evidence>
<dbReference type="GO" id="GO:0020037">
    <property type="term" value="F:heme binding"/>
    <property type="evidence" value="ECO:0007669"/>
    <property type="project" value="UniProtKB-ARBA"/>
</dbReference>
<keyword evidence="8" id="KW-0460">Magnesium</keyword>
<dbReference type="Gene3D" id="1.20.5.1930">
    <property type="match status" value="1"/>
</dbReference>
<evidence type="ECO:0000256" key="2">
    <source>
        <dbReference type="ARBA" id="ARBA00001971"/>
    </source>
</evidence>
<evidence type="ECO:0000256" key="9">
    <source>
        <dbReference type="ARBA" id="ARBA00023004"/>
    </source>
</evidence>
<keyword evidence="10" id="KW-0902">Two-component regulatory system</keyword>
<evidence type="ECO:0000313" key="14">
    <source>
        <dbReference type="Proteomes" id="UP000620156"/>
    </source>
</evidence>
<dbReference type="GO" id="GO:0046983">
    <property type="term" value="F:protein dimerization activity"/>
    <property type="evidence" value="ECO:0007669"/>
    <property type="project" value="InterPro"/>
</dbReference>
<dbReference type="PANTHER" id="PTHR24421">
    <property type="entry name" value="NITRATE/NITRITE SENSOR PROTEIN NARX-RELATED"/>
    <property type="match status" value="1"/>
</dbReference>
<dbReference type="GO" id="GO:0016020">
    <property type="term" value="C:membrane"/>
    <property type="evidence" value="ECO:0007669"/>
    <property type="project" value="InterPro"/>
</dbReference>
<dbReference type="InterPro" id="IPR029016">
    <property type="entry name" value="GAF-like_dom_sf"/>
</dbReference>
<dbReference type="GO" id="GO:0070483">
    <property type="term" value="P:detection of hypoxia"/>
    <property type="evidence" value="ECO:0007669"/>
    <property type="project" value="UniProtKB-ARBA"/>
</dbReference>
<dbReference type="AlphaFoldDB" id="A0A918BPU2"/>
<comment type="caution">
    <text evidence="13">The sequence shown here is derived from an EMBL/GenBank/DDBJ whole genome shotgun (WGS) entry which is preliminary data.</text>
</comment>
<reference evidence="13" key="2">
    <citation type="submission" date="2020-09" db="EMBL/GenBank/DDBJ databases">
        <authorList>
            <person name="Sun Q."/>
            <person name="Ohkuma M."/>
        </authorList>
    </citation>
    <scope>NUCLEOTIDE SEQUENCE</scope>
    <source>
        <strain evidence="13">JCM 3131</strain>
    </source>
</reference>
<feature type="domain" description="Histidine kinase/HSP90-like ATPase" evidence="12">
    <location>
        <begin position="483"/>
        <end position="574"/>
    </location>
</feature>
<dbReference type="GO" id="GO:0000155">
    <property type="term" value="F:phosphorelay sensor kinase activity"/>
    <property type="evidence" value="ECO:0007669"/>
    <property type="project" value="InterPro"/>
</dbReference>
<dbReference type="InterPro" id="IPR003018">
    <property type="entry name" value="GAF"/>
</dbReference>
<dbReference type="CDD" id="cd16917">
    <property type="entry name" value="HATPase_UhpB-NarQ-NarX-like"/>
    <property type="match status" value="1"/>
</dbReference>
<dbReference type="SUPFAM" id="SSF55781">
    <property type="entry name" value="GAF domain-like"/>
    <property type="match status" value="2"/>
</dbReference>
<evidence type="ECO:0000256" key="7">
    <source>
        <dbReference type="ARBA" id="ARBA00022777"/>
    </source>
</evidence>
<keyword evidence="9" id="KW-0408">Iron</keyword>
<dbReference type="Pfam" id="PF07730">
    <property type="entry name" value="HisKA_3"/>
    <property type="match status" value="1"/>
</dbReference>
<dbReference type="SUPFAM" id="SSF55874">
    <property type="entry name" value="ATPase domain of HSP90 chaperone/DNA topoisomerase II/histidine kinase"/>
    <property type="match status" value="1"/>
</dbReference>
<gene>
    <name evidence="13" type="ORF">GCM10010145_59940</name>
</gene>
<dbReference type="Pfam" id="PF13185">
    <property type="entry name" value="GAF_2"/>
    <property type="match status" value="2"/>
</dbReference>
<dbReference type="GO" id="GO:0070025">
    <property type="term" value="F:carbon monoxide binding"/>
    <property type="evidence" value="ECO:0007669"/>
    <property type="project" value="UniProtKB-ARBA"/>
</dbReference>
<evidence type="ECO:0000256" key="1">
    <source>
        <dbReference type="ARBA" id="ARBA00001946"/>
    </source>
</evidence>
<sequence>MGSGDGRGSAGQHLPRLRLDELLDELQARVDAARGAQDRVHSLLEAVLSVGRELDLAQVLRRIVEAAVVLVDAEYGALGVIGDDRRLSQFLTVGVDEERRARIGDLPSGHGILGELIRHPEPLRLAELSEHPASYGFPARHPPMRSFLGVPVRVREQVFGNLYLTEKRGAAGFDAEDEAVLSTLAVAAGVAVENARLYEETRLRERWQRAGAEVTSTLLSGAPGTEVLALIVEQARRIVAADVGMIAEYAPGTDRLRPAVAVGTGAEERGGLVLSARDDFVGAALTTSQPVVSADVRHDVRTGGRQAHWAGLGPVVAVPLGAGGKARGVLLLARRAGGTPFADADTGPLLGFAGQAALALELAERRRDAEQITLLEDRDRIARDLHDLAIQRLFAAGMTLQSTRRFVDRPEAVERLSRVVDDLDATIKIIRSTIFGLRTHRGAGKAGGLRAQATEAVRASAASFGFAPALRIEGLVDTEVPDEVTEHVPAVLGEALSNAARHSGARAVDVRLRCAGGELTLTVTDDGCGVPDGAVRSGLANLRDRATALGGTLTVGPRPEGGGTRLVWRVPTTPADG</sequence>
<dbReference type="SMART" id="SM00065">
    <property type="entry name" value="GAF"/>
    <property type="match status" value="2"/>
</dbReference>
<dbReference type="InterPro" id="IPR050482">
    <property type="entry name" value="Sensor_HK_TwoCompSys"/>
</dbReference>
<dbReference type="RefSeq" id="WP_189220025.1">
    <property type="nucleotide sequence ID" value="NZ_BMQK01000019.1"/>
</dbReference>
<organism evidence="13 14">
    <name type="scientific">Streptomyces ruber</name>
    <dbReference type="NCBI Taxonomy" id="83378"/>
    <lineage>
        <taxon>Bacteria</taxon>
        <taxon>Bacillati</taxon>
        <taxon>Actinomycetota</taxon>
        <taxon>Actinomycetes</taxon>
        <taxon>Kitasatosporales</taxon>
        <taxon>Streptomycetaceae</taxon>
        <taxon>Streptomyces</taxon>
    </lineage>
</organism>
<evidence type="ECO:0000256" key="8">
    <source>
        <dbReference type="ARBA" id="ARBA00022842"/>
    </source>
</evidence>
<evidence type="ECO:0000259" key="12">
    <source>
        <dbReference type="SMART" id="SM00387"/>
    </source>
</evidence>
<dbReference type="SMART" id="SM00387">
    <property type="entry name" value="HATPase_c"/>
    <property type="match status" value="1"/>
</dbReference>
<comment type="cofactor">
    <cofactor evidence="1">
        <name>Mg(2+)</name>
        <dbReference type="ChEBI" id="CHEBI:18420"/>
    </cofactor>
</comment>
<proteinExistence type="predicted"/>
<dbReference type="GO" id="GO:0070026">
    <property type="term" value="F:nitric oxide binding"/>
    <property type="evidence" value="ECO:0007669"/>
    <property type="project" value="UniProtKB-ARBA"/>
</dbReference>
<name>A0A918BPU2_9ACTN</name>